<feature type="region of interest" description="Disordered" evidence="1">
    <location>
        <begin position="456"/>
        <end position="503"/>
    </location>
</feature>
<feature type="compositionally biased region" description="Basic and acidic residues" evidence="1">
    <location>
        <begin position="115"/>
        <end position="129"/>
    </location>
</feature>
<reference evidence="2" key="1">
    <citation type="journal article" date="2021" name="Nat. Commun.">
        <title>Genetic determinants of endophytism in the Arabidopsis root mycobiome.</title>
        <authorList>
            <person name="Mesny F."/>
            <person name="Miyauchi S."/>
            <person name="Thiergart T."/>
            <person name="Pickel B."/>
            <person name="Atanasova L."/>
            <person name="Karlsson M."/>
            <person name="Huettel B."/>
            <person name="Barry K.W."/>
            <person name="Haridas S."/>
            <person name="Chen C."/>
            <person name="Bauer D."/>
            <person name="Andreopoulos W."/>
            <person name="Pangilinan J."/>
            <person name="LaButti K."/>
            <person name="Riley R."/>
            <person name="Lipzen A."/>
            <person name="Clum A."/>
            <person name="Drula E."/>
            <person name="Henrissat B."/>
            <person name="Kohler A."/>
            <person name="Grigoriev I.V."/>
            <person name="Martin F.M."/>
            <person name="Hacquard S."/>
        </authorList>
    </citation>
    <scope>NUCLEOTIDE SEQUENCE</scope>
    <source>
        <strain evidence="2">MPI-SDFR-AT-0120</strain>
    </source>
</reference>
<dbReference type="AlphaFoldDB" id="A0A8K0QZG8"/>
<accession>A0A8K0QZG8</accession>
<feature type="compositionally biased region" description="Basic residues" evidence="1">
    <location>
        <begin position="203"/>
        <end position="213"/>
    </location>
</feature>
<proteinExistence type="predicted"/>
<evidence type="ECO:0000256" key="1">
    <source>
        <dbReference type="SAM" id="MobiDB-lite"/>
    </source>
</evidence>
<feature type="region of interest" description="Disordered" evidence="1">
    <location>
        <begin position="115"/>
        <end position="135"/>
    </location>
</feature>
<dbReference type="OrthoDB" id="3801238at2759"/>
<feature type="compositionally biased region" description="Polar residues" evidence="1">
    <location>
        <begin position="32"/>
        <end position="45"/>
    </location>
</feature>
<feature type="compositionally biased region" description="Polar residues" evidence="1">
    <location>
        <begin position="458"/>
        <end position="470"/>
    </location>
</feature>
<organism evidence="2 3">
    <name type="scientific">Paraphoma chrysanthemicola</name>
    <dbReference type="NCBI Taxonomy" id="798071"/>
    <lineage>
        <taxon>Eukaryota</taxon>
        <taxon>Fungi</taxon>
        <taxon>Dikarya</taxon>
        <taxon>Ascomycota</taxon>
        <taxon>Pezizomycotina</taxon>
        <taxon>Dothideomycetes</taxon>
        <taxon>Pleosporomycetidae</taxon>
        <taxon>Pleosporales</taxon>
        <taxon>Pleosporineae</taxon>
        <taxon>Phaeosphaeriaceae</taxon>
        <taxon>Paraphoma</taxon>
    </lineage>
</organism>
<feature type="compositionally biased region" description="Basic residues" evidence="1">
    <location>
        <begin position="406"/>
        <end position="417"/>
    </location>
</feature>
<dbReference type="EMBL" id="JAGMVJ010000016">
    <property type="protein sequence ID" value="KAH7079558.1"/>
    <property type="molecule type" value="Genomic_DNA"/>
</dbReference>
<comment type="caution">
    <text evidence="2">The sequence shown here is derived from an EMBL/GenBank/DDBJ whole genome shotgun (WGS) entry which is preliminary data.</text>
</comment>
<name>A0A8K0QZG8_9PLEO</name>
<feature type="region of interest" description="Disordered" evidence="1">
    <location>
        <begin position="400"/>
        <end position="439"/>
    </location>
</feature>
<protein>
    <submittedName>
        <fullName evidence="2">Uncharacterized protein</fullName>
    </submittedName>
</protein>
<evidence type="ECO:0000313" key="3">
    <source>
        <dbReference type="Proteomes" id="UP000813461"/>
    </source>
</evidence>
<feature type="compositionally biased region" description="Basic residues" evidence="1">
    <location>
        <begin position="472"/>
        <end position="481"/>
    </location>
</feature>
<keyword evidence="3" id="KW-1185">Reference proteome</keyword>
<feature type="region of interest" description="Disordered" evidence="1">
    <location>
        <begin position="336"/>
        <end position="372"/>
    </location>
</feature>
<gene>
    <name evidence="2" type="ORF">FB567DRAFT_562700</name>
</gene>
<evidence type="ECO:0000313" key="2">
    <source>
        <dbReference type="EMBL" id="KAH7079558.1"/>
    </source>
</evidence>
<sequence length="535" mass="58087">MSSATPPSFVDDGGSFQKRIRRGLHPAHVANWVSSSGSDTTSAYTGSHIDDGADMLHPSKQGPGFGQINPRFYKQRKRKEGKEGLWNDDIQKAVTGDIQRSLEKLRGVRDLEVKRPRREQDVEEHKSGNKDTITIPLPPKWGTFVIRAEHGRVIVIDEDGEFDSGPQKYAPQQPAKWVKAPTTIATPSIAPLSPKRSSSGGSGKKRKNKRKHEHISLPAKSLTPIPESEYEDGYIPSAGEDLGSPTDFFMTGGLSGWPSHPATSVASTSKSAKAYFAGPLAAWKLAIATAVAGEHKEHDKASVKSYSTYRPATVEDALDTSSENALRVKEVLKVGSQKGSATGWDGSTNGWDHSAKGSHKSASRSNKAADDEPWNLSQAASEYGVNTSVHNWVGNRVKTVSEASTHKPRSRSHRSHSLGRAIPRAPTEEGWETSAKGSEVSWDGYEIPKTLSEVSVAGTGSQRSWPGSQTSSRHHGSRVSSHRSDRSHKTSKHGSNIGWGEKFANGYDEDDETYLNESWGGVKVRVGSRRESIAG</sequence>
<feature type="region of interest" description="Disordered" evidence="1">
    <location>
        <begin position="185"/>
        <end position="215"/>
    </location>
</feature>
<feature type="region of interest" description="Disordered" evidence="1">
    <location>
        <begin position="1"/>
        <end position="69"/>
    </location>
</feature>
<feature type="compositionally biased region" description="Polar residues" evidence="1">
    <location>
        <begin position="337"/>
        <end position="351"/>
    </location>
</feature>
<dbReference type="Proteomes" id="UP000813461">
    <property type="component" value="Unassembled WGS sequence"/>
</dbReference>